<reference evidence="2" key="2">
    <citation type="submission" date="2015-01" db="EMBL/GenBank/DDBJ databases">
        <title>Evolutionary Origins and Diversification of the Mycorrhizal Mutualists.</title>
        <authorList>
            <consortium name="DOE Joint Genome Institute"/>
            <consortium name="Mycorrhizal Genomics Consortium"/>
            <person name="Kohler A."/>
            <person name="Kuo A."/>
            <person name="Nagy L.G."/>
            <person name="Floudas D."/>
            <person name="Copeland A."/>
            <person name="Barry K.W."/>
            <person name="Cichocki N."/>
            <person name="Veneault-Fourrey C."/>
            <person name="LaButti K."/>
            <person name="Lindquist E.A."/>
            <person name="Lipzen A."/>
            <person name="Lundell T."/>
            <person name="Morin E."/>
            <person name="Murat C."/>
            <person name="Riley R."/>
            <person name="Ohm R."/>
            <person name="Sun H."/>
            <person name="Tunlid A."/>
            <person name="Henrissat B."/>
            <person name="Grigoriev I.V."/>
            <person name="Hibbett D.S."/>
            <person name="Martin F."/>
        </authorList>
    </citation>
    <scope>NUCLEOTIDE SEQUENCE [LARGE SCALE GENOMIC DNA]</scope>
    <source>
        <strain evidence="2">Foug A</strain>
    </source>
</reference>
<dbReference type="AlphaFoldDB" id="A0A0C2Z5A2"/>
<dbReference type="HOGENOM" id="CLU_2856070_0_0_1"/>
<reference evidence="1 2" key="1">
    <citation type="submission" date="2014-04" db="EMBL/GenBank/DDBJ databases">
        <authorList>
            <consortium name="DOE Joint Genome Institute"/>
            <person name="Kuo A."/>
            <person name="Kohler A."/>
            <person name="Nagy L.G."/>
            <person name="Floudas D."/>
            <person name="Copeland A."/>
            <person name="Barry K.W."/>
            <person name="Cichocki N."/>
            <person name="Veneault-Fourrey C."/>
            <person name="LaButti K."/>
            <person name="Lindquist E.A."/>
            <person name="Lipzen A."/>
            <person name="Lundell T."/>
            <person name="Morin E."/>
            <person name="Murat C."/>
            <person name="Sun H."/>
            <person name="Tunlid A."/>
            <person name="Henrissat B."/>
            <person name="Grigoriev I.V."/>
            <person name="Hibbett D.S."/>
            <person name="Martin F."/>
            <person name="Nordberg H.P."/>
            <person name="Cantor M.N."/>
            <person name="Hua S.X."/>
        </authorList>
    </citation>
    <scope>NUCLEOTIDE SEQUENCE [LARGE SCALE GENOMIC DNA]</scope>
    <source>
        <strain evidence="1 2">Foug A</strain>
    </source>
</reference>
<gene>
    <name evidence="1" type="ORF">SCLCIDRAFT_47350</name>
</gene>
<feature type="non-terminal residue" evidence="1">
    <location>
        <position position="65"/>
    </location>
</feature>
<dbReference type="EMBL" id="KN822105">
    <property type="protein sequence ID" value="KIM57113.1"/>
    <property type="molecule type" value="Genomic_DNA"/>
</dbReference>
<evidence type="ECO:0000313" key="2">
    <source>
        <dbReference type="Proteomes" id="UP000053989"/>
    </source>
</evidence>
<proteinExistence type="predicted"/>
<dbReference type="Proteomes" id="UP000053989">
    <property type="component" value="Unassembled WGS sequence"/>
</dbReference>
<protein>
    <submittedName>
        <fullName evidence="1">Uncharacterized protein</fullName>
    </submittedName>
</protein>
<sequence length="65" mass="7251">MCPQTHTSDLPSTHDITNYIHNSFVKFISALKERLQGNNIGCISTTTDLWSVDQTKALFMGITAH</sequence>
<name>A0A0C2Z5A2_9AGAM</name>
<organism evidence="1 2">
    <name type="scientific">Scleroderma citrinum Foug A</name>
    <dbReference type="NCBI Taxonomy" id="1036808"/>
    <lineage>
        <taxon>Eukaryota</taxon>
        <taxon>Fungi</taxon>
        <taxon>Dikarya</taxon>
        <taxon>Basidiomycota</taxon>
        <taxon>Agaricomycotina</taxon>
        <taxon>Agaricomycetes</taxon>
        <taxon>Agaricomycetidae</taxon>
        <taxon>Boletales</taxon>
        <taxon>Sclerodermatineae</taxon>
        <taxon>Sclerodermataceae</taxon>
        <taxon>Scleroderma</taxon>
    </lineage>
</organism>
<dbReference type="InParanoid" id="A0A0C2Z5A2"/>
<keyword evidence="2" id="KW-1185">Reference proteome</keyword>
<evidence type="ECO:0000313" key="1">
    <source>
        <dbReference type="EMBL" id="KIM57113.1"/>
    </source>
</evidence>
<dbReference type="OrthoDB" id="3157803at2759"/>
<accession>A0A0C2Z5A2</accession>